<evidence type="ECO:0000313" key="9">
    <source>
        <dbReference type="Proteomes" id="UP000252669"/>
    </source>
</evidence>
<proteinExistence type="predicted"/>
<dbReference type="Proteomes" id="UP000252669">
    <property type="component" value="Unassembled WGS sequence"/>
</dbReference>
<dbReference type="AlphaFoldDB" id="A0A366MUW2"/>
<name>A0A366MUW2_9BACT</name>
<reference evidence="8 9" key="1">
    <citation type="submission" date="2017-10" db="EMBL/GenBank/DDBJ databases">
        <title>Genomics of the genus Arcobacter.</title>
        <authorList>
            <person name="Perez-Cataluna A."/>
            <person name="Figueras M.J."/>
        </authorList>
    </citation>
    <scope>NUCLEOTIDE SEQUENCE [LARGE SCALE GENOMIC DNA]</scope>
    <source>
        <strain evidence="8 9">CECT 9230</strain>
    </source>
</reference>
<feature type="transmembrane region" description="Helical" evidence="7">
    <location>
        <begin position="255"/>
        <end position="273"/>
    </location>
</feature>
<protein>
    <recommendedName>
        <fullName evidence="10">Permease</fullName>
    </recommendedName>
</protein>
<keyword evidence="5 7" id="KW-1133">Transmembrane helix</keyword>
<dbReference type="Pfam" id="PF03547">
    <property type="entry name" value="Mem_trans"/>
    <property type="match status" value="1"/>
</dbReference>
<dbReference type="EMBL" id="PDKB01000002">
    <property type="protein sequence ID" value="RBQ30041.1"/>
    <property type="molecule type" value="Genomic_DNA"/>
</dbReference>
<evidence type="ECO:0000256" key="2">
    <source>
        <dbReference type="ARBA" id="ARBA00022448"/>
    </source>
</evidence>
<sequence>MENIILILLALFLGYMLNRLGIMQRDGSVALNQFVLYVSYPAIIFLQIPKINFSLDLMIPAIVAWIVMTLSAFLVIILSKVFNFTKEVTGALMLVAVLTNSSFLGIPLLDTYLPNENFMPYLLVYDQLGTFLAFAIYGTFIVSIYTSKTKVTFKLMIVKVLIFPPFLCLIIALFLVGVEFHPTITKVLQAFALTTVPVALVAAGLQLQLKLPKEDIKPFGIGLGVKLIFAPIVAIIVCKIFGWNNLAGTVSILEAAMAPMINAGAIAAMAGLAPRLSSAIVGYGIIISFATTYIFSILIM</sequence>
<evidence type="ECO:0000256" key="5">
    <source>
        <dbReference type="ARBA" id="ARBA00022989"/>
    </source>
</evidence>
<organism evidence="8 9">
    <name type="scientific">Aliarcobacter vitoriensis</name>
    <dbReference type="NCBI Taxonomy" id="2011099"/>
    <lineage>
        <taxon>Bacteria</taxon>
        <taxon>Pseudomonadati</taxon>
        <taxon>Campylobacterota</taxon>
        <taxon>Epsilonproteobacteria</taxon>
        <taxon>Campylobacterales</taxon>
        <taxon>Arcobacteraceae</taxon>
        <taxon>Aliarcobacter</taxon>
    </lineage>
</organism>
<evidence type="ECO:0000256" key="7">
    <source>
        <dbReference type="SAM" id="Phobius"/>
    </source>
</evidence>
<dbReference type="GO" id="GO:0016020">
    <property type="term" value="C:membrane"/>
    <property type="evidence" value="ECO:0007669"/>
    <property type="project" value="UniProtKB-SubCell"/>
</dbReference>
<feature type="transmembrane region" description="Helical" evidence="7">
    <location>
        <begin position="128"/>
        <end position="145"/>
    </location>
</feature>
<dbReference type="GO" id="GO:0055085">
    <property type="term" value="P:transmembrane transport"/>
    <property type="evidence" value="ECO:0007669"/>
    <property type="project" value="InterPro"/>
</dbReference>
<keyword evidence="9" id="KW-1185">Reference proteome</keyword>
<gene>
    <name evidence="8" type="ORF">CRU91_01820</name>
</gene>
<keyword evidence="4 7" id="KW-0812">Transmembrane</keyword>
<dbReference type="PANTHER" id="PTHR36838:SF1">
    <property type="entry name" value="SLR1864 PROTEIN"/>
    <property type="match status" value="1"/>
</dbReference>
<keyword evidence="3" id="KW-1003">Cell membrane</keyword>
<evidence type="ECO:0000313" key="8">
    <source>
        <dbReference type="EMBL" id="RBQ30041.1"/>
    </source>
</evidence>
<feature type="transmembrane region" description="Helical" evidence="7">
    <location>
        <begin position="34"/>
        <end position="51"/>
    </location>
</feature>
<dbReference type="RefSeq" id="WP_113892794.1">
    <property type="nucleotide sequence ID" value="NZ_JANJGA010000003.1"/>
</dbReference>
<evidence type="ECO:0008006" key="10">
    <source>
        <dbReference type="Google" id="ProtNLM"/>
    </source>
</evidence>
<evidence type="ECO:0000256" key="1">
    <source>
        <dbReference type="ARBA" id="ARBA00004141"/>
    </source>
</evidence>
<keyword evidence="2" id="KW-0813">Transport</keyword>
<feature type="transmembrane region" description="Helical" evidence="7">
    <location>
        <begin position="57"/>
        <end position="78"/>
    </location>
</feature>
<dbReference type="PANTHER" id="PTHR36838">
    <property type="entry name" value="AUXIN EFFLUX CARRIER FAMILY PROTEIN"/>
    <property type="match status" value="1"/>
</dbReference>
<comment type="caution">
    <text evidence="8">The sequence shown here is derived from an EMBL/GenBank/DDBJ whole genome shotgun (WGS) entry which is preliminary data.</text>
</comment>
<accession>A0A366MUW2</accession>
<keyword evidence="6 7" id="KW-0472">Membrane</keyword>
<feature type="transmembrane region" description="Helical" evidence="7">
    <location>
        <begin position="157"/>
        <end position="176"/>
    </location>
</feature>
<dbReference type="OrthoDB" id="9786183at2"/>
<dbReference type="InterPro" id="IPR004776">
    <property type="entry name" value="Mem_transp_PIN-like"/>
</dbReference>
<feature type="transmembrane region" description="Helical" evidence="7">
    <location>
        <begin position="280"/>
        <end position="299"/>
    </location>
</feature>
<feature type="transmembrane region" description="Helical" evidence="7">
    <location>
        <begin position="6"/>
        <end position="22"/>
    </location>
</feature>
<evidence type="ECO:0000256" key="6">
    <source>
        <dbReference type="ARBA" id="ARBA00023136"/>
    </source>
</evidence>
<feature type="transmembrane region" description="Helical" evidence="7">
    <location>
        <begin position="90"/>
        <end position="108"/>
    </location>
</feature>
<comment type="subcellular location">
    <subcellularLocation>
        <location evidence="1">Membrane</location>
        <topology evidence="1">Multi-pass membrane protein</topology>
    </subcellularLocation>
</comment>
<evidence type="ECO:0000256" key="3">
    <source>
        <dbReference type="ARBA" id="ARBA00022475"/>
    </source>
</evidence>
<evidence type="ECO:0000256" key="4">
    <source>
        <dbReference type="ARBA" id="ARBA00022692"/>
    </source>
</evidence>
<feature type="transmembrane region" description="Helical" evidence="7">
    <location>
        <begin position="219"/>
        <end position="243"/>
    </location>
</feature>